<evidence type="ECO:0000313" key="4">
    <source>
        <dbReference type="Proteomes" id="UP001232063"/>
    </source>
</evidence>
<proteinExistence type="predicted"/>
<name>A0AAE3RA76_9BACT</name>
<accession>A0AAE3RA76</accession>
<dbReference type="InterPro" id="IPR006827">
    <property type="entry name" value="Lant_deHydtase_N"/>
</dbReference>
<dbReference type="AlphaFoldDB" id="A0AAE3RA76"/>
<evidence type="ECO:0000259" key="1">
    <source>
        <dbReference type="Pfam" id="PF04738"/>
    </source>
</evidence>
<evidence type="ECO:0000259" key="2">
    <source>
        <dbReference type="Pfam" id="PF14028"/>
    </source>
</evidence>
<comment type="caution">
    <text evidence="3">The sequence shown here is derived from an EMBL/GenBank/DDBJ whole genome shotgun (WGS) entry which is preliminary data.</text>
</comment>
<organism evidence="3 4">
    <name type="scientific">Xanthocytophaga agilis</name>
    <dbReference type="NCBI Taxonomy" id="3048010"/>
    <lineage>
        <taxon>Bacteria</taxon>
        <taxon>Pseudomonadati</taxon>
        <taxon>Bacteroidota</taxon>
        <taxon>Cytophagia</taxon>
        <taxon>Cytophagales</taxon>
        <taxon>Rhodocytophagaceae</taxon>
        <taxon>Xanthocytophaga</taxon>
    </lineage>
</organism>
<dbReference type="NCBIfam" id="TIGR03891">
    <property type="entry name" value="thiopep_ocin"/>
    <property type="match status" value="1"/>
</dbReference>
<dbReference type="InterPro" id="IPR023809">
    <property type="entry name" value="Thiopep_bacteriocin_synth_dom"/>
</dbReference>
<feature type="domain" description="Lantibiotic dehydratase N-terminal" evidence="1">
    <location>
        <begin position="37"/>
        <end position="694"/>
    </location>
</feature>
<feature type="domain" description="Thiopeptide-type bacteriocin biosynthesis" evidence="2">
    <location>
        <begin position="762"/>
        <end position="1030"/>
    </location>
</feature>
<dbReference type="Pfam" id="PF14028">
    <property type="entry name" value="Lant_dehydr_C"/>
    <property type="match status" value="1"/>
</dbReference>
<reference evidence="3" key="1">
    <citation type="submission" date="2023-05" db="EMBL/GenBank/DDBJ databases">
        <authorList>
            <person name="Zhang X."/>
        </authorList>
    </citation>
    <scope>NUCLEOTIDE SEQUENCE</scope>
    <source>
        <strain evidence="3">BD1B2-1</strain>
    </source>
</reference>
<gene>
    <name evidence="3" type="ORF">QNI22_26860</name>
</gene>
<sequence>MTESLTNHGFLIFRSPLLPYHTLTQLTTEKIRAIYLNPVLQTALFIASPEMYIQCCAWLNDEVKSEKDRKKIELTLTKYLLRASYRCTPFGLFAGLSLVHMDHHTSIEYTPATEWHRHTRLDMDFIHVLSLHIATLPAIQDVITYYPNNTIYQIGEKIRYVIYEIHQNMRDHHLVDVDASLYLIQLLDYARKGATRQQLIFILQNQGIEKVPSADFVDQMIENQLLISELETTITGEAYTSRLVRILQKYSEGQPIAATLEKLLLSIKQTDKQDFHTLIESYKNLSIHIAQFGLPFDTTKLFQVDVYKSSITNTLNTLVAEQLQKAIYLLSTIQSVNEPVHLVKFREAFRDRYENQSIPLLQALDIETGIGYPIREIGAHDFVPLLENIMLPATTTATQSIEWSPWQQFLFDNYTNALRHHQEVIYLSEKDLKPFMQEYSPALPASLYSIGYLLAQSANAIDQGDFTIYHQATTGPSAANLLGRFCYMSDELTQHVRQITQEEEKLHPEAVFAEIVHLNQARVGNIAVRPHLRNYEIPIVTPTGTDSEHTILLEDLDIFLRNNRLVLYSRRLQKEVIPRLSTAHLYSANTISAYHFLCDLQLQQLQRGISWDWGVVKHADYLPRVQYDKVILSKAQWRLNKSVLDQIKILSGYALKEYIQQLRESKHIPQHITIKQADALLPLDLQNDLCLELLQQHITQIETPLLVEENLLTQDNVWVEGPDGKFTHEFILPIQYPVSVNSIPNTPPATTITRSFPPGSEWTYVKIYCGINTADELLLTVIKPLSEELLEGKLIDKWFFIRYADPNFHLRIRFHEIQAGTGQILQKLYTYLQPYLSSNLIFNIQTDTYQRELERYGDSSIEESETLFYHDSIATLALLDTLAVDPEPDEIRWQAALWGTDQWLTDFGLYLQEKQKLLFNLQTSFKNEFNLHTSSSRKSLGEKYRLEKNYIRTLLETTPDQKHSLFPIADIWKNRSEMTRETISQLKPHFSSQHWESLVGSHIHMFLNRVFRSQPRKQEMVIYDFLYQYYHSKLMQESKIRTTNQI</sequence>
<dbReference type="RefSeq" id="WP_314515461.1">
    <property type="nucleotide sequence ID" value="NZ_JASJOU010000011.1"/>
</dbReference>
<protein>
    <submittedName>
        <fullName evidence="3">Lantibiotic dehydratase</fullName>
    </submittedName>
</protein>
<dbReference type="Pfam" id="PF04738">
    <property type="entry name" value="Lant_dehydr_N"/>
    <property type="match status" value="1"/>
</dbReference>
<dbReference type="Proteomes" id="UP001232063">
    <property type="component" value="Unassembled WGS sequence"/>
</dbReference>
<keyword evidence="4" id="KW-1185">Reference proteome</keyword>
<dbReference type="EMBL" id="JASJOU010000011">
    <property type="protein sequence ID" value="MDJ1504309.1"/>
    <property type="molecule type" value="Genomic_DNA"/>
</dbReference>
<evidence type="ECO:0000313" key="3">
    <source>
        <dbReference type="EMBL" id="MDJ1504309.1"/>
    </source>
</evidence>